<keyword evidence="5 7" id="KW-1133">Transmembrane helix</keyword>
<evidence type="ECO:0000256" key="4">
    <source>
        <dbReference type="ARBA" id="ARBA00022692"/>
    </source>
</evidence>
<evidence type="ECO:0000256" key="1">
    <source>
        <dbReference type="ARBA" id="ARBA00004651"/>
    </source>
</evidence>
<feature type="transmembrane region" description="Helical" evidence="7">
    <location>
        <begin position="296"/>
        <end position="321"/>
    </location>
</feature>
<dbReference type="CDD" id="cd06261">
    <property type="entry name" value="TM_PBP2"/>
    <property type="match status" value="1"/>
</dbReference>
<feature type="region of interest" description="Disordered" evidence="8">
    <location>
        <begin position="1"/>
        <end position="32"/>
    </location>
</feature>
<dbReference type="Proteomes" id="UP001432190">
    <property type="component" value="Chromosome"/>
</dbReference>
<dbReference type="SUPFAM" id="SSF161098">
    <property type="entry name" value="MetI-like"/>
    <property type="match status" value="1"/>
</dbReference>
<dbReference type="RefSeq" id="WP_204985307.1">
    <property type="nucleotide sequence ID" value="NZ_CP108084.1"/>
</dbReference>
<dbReference type="EMBL" id="CP108084">
    <property type="protein sequence ID" value="WUP52123.1"/>
    <property type="molecule type" value="Genomic_DNA"/>
</dbReference>
<feature type="transmembrane region" description="Helical" evidence="7">
    <location>
        <begin position="137"/>
        <end position="158"/>
    </location>
</feature>
<comment type="similarity">
    <text evidence="7">Belongs to the binding-protein-dependent transport system permease family.</text>
</comment>
<comment type="subcellular location">
    <subcellularLocation>
        <location evidence="1 7">Cell membrane</location>
        <topology evidence="1 7">Multi-pass membrane protein</topology>
    </subcellularLocation>
</comment>
<keyword evidence="4 7" id="KW-0812">Transmembrane</keyword>
<evidence type="ECO:0000259" key="9">
    <source>
        <dbReference type="PROSITE" id="PS50928"/>
    </source>
</evidence>
<dbReference type="Gene3D" id="1.10.3720.10">
    <property type="entry name" value="MetI-like"/>
    <property type="match status" value="1"/>
</dbReference>
<sequence length="330" mass="36463">MTSTSTVGPGGTTEQVAPPPQRPPATPRRRRPGTLRRHAWQYVFLAPMLLLFVAFTLWPMVASWWYSFFDWDGVGPATEWVGFANFTEVLTSGRFWHAFRNSFLFSLVAICVEMPLALLVAILLNSRRLRGRNLYRLLLFLPVVTTTAVVGIVFAVLLDPAGGFINELLRSTGLVDSPVTFLSESSALPTVMAIDVWKGFGITLVYWLAALQTVPEDLYEASKVDGANGPQTLRHVTIPVIAPIGVVILLLTFQRSMNPFDLVQAMTQAGPNYATDVVATYIYRYAFNPELNAPRYGFACAAGVVFGVITLVMTALQGPLLRRQYLKGSR</sequence>
<feature type="transmembrane region" description="Helical" evidence="7">
    <location>
        <begin position="39"/>
        <end position="61"/>
    </location>
</feature>
<keyword evidence="6 7" id="KW-0472">Membrane</keyword>
<dbReference type="Pfam" id="PF00528">
    <property type="entry name" value="BPD_transp_1"/>
    <property type="match status" value="1"/>
</dbReference>
<keyword evidence="3" id="KW-1003">Cell membrane</keyword>
<feature type="compositionally biased region" description="Pro residues" evidence="8">
    <location>
        <begin position="17"/>
        <end position="26"/>
    </location>
</feature>
<protein>
    <submittedName>
        <fullName evidence="10">Sugar ABC transporter permease</fullName>
    </submittedName>
</protein>
<evidence type="ECO:0000256" key="5">
    <source>
        <dbReference type="ARBA" id="ARBA00022989"/>
    </source>
</evidence>
<evidence type="ECO:0000256" key="7">
    <source>
        <dbReference type="RuleBase" id="RU363032"/>
    </source>
</evidence>
<keyword evidence="11" id="KW-1185">Reference proteome</keyword>
<feature type="domain" description="ABC transmembrane type-1" evidence="9">
    <location>
        <begin position="99"/>
        <end position="317"/>
    </location>
</feature>
<dbReference type="PANTHER" id="PTHR30193:SF37">
    <property type="entry name" value="INNER MEMBRANE ABC TRANSPORTER PERMEASE PROTEIN YCJO"/>
    <property type="match status" value="1"/>
</dbReference>
<name>A0ABZ1SDR5_9ACTN</name>
<dbReference type="PROSITE" id="PS50928">
    <property type="entry name" value="ABC_TM1"/>
    <property type="match status" value="1"/>
</dbReference>
<reference evidence="10" key="1">
    <citation type="submission" date="2022-10" db="EMBL/GenBank/DDBJ databases">
        <title>The complete genomes of actinobacterial strains from the NBC collection.</title>
        <authorList>
            <person name="Joergensen T.S."/>
            <person name="Alvarez Arevalo M."/>
            <person name="Sterndorff E.B."/>
            <person name="Faurdal D."/>
            <person name="Vuksanovic O."/>
            <person name="Mourched A.-S."/>
            <person name="Charusanti P."/>
            <person name="Shaw S."/>
            <person name="Blin K."/>
            <person name="Weber T."/>
        </authorList>
    </citation>
    <scope>NUCLEOTIDE SEQUENCE</scope>
    <source>
        <strain evidence="10">NBC_00256</strain>
    </source>
</reference>
<organism evidence="10 11">
    <name type="scientific">Micromonospora globbae</name>
    <dbReference type="NCBI Taxonomy" id="1894969"/>
    <lineage>
        <taxon>Bacteria</taxon>
        <taxon>Bacillati</taxon>
        <taxon>Actinomycetota</taxon>
        <taxon>Actinomycetes</taxon>
        <taxon>Micromonosporales</taxon>
        <taxon>Micromonosporaceae</taxon>
        <taxon>Micromonospora</taxon>
    </lineage>
</organism>
<evidence type="ECO:0000256" key="3">
    <source>
        <dbReference type="ARBA" id="ARBA00022475"/>
    </source>
</evidence>
<keyword evidence="2 7" id="KW-0813">Transport</keyword>
<dbReference type="InterPro" id="IPR035906">
    <property type="entry name" value="MetI-like_sf"/>
</dbReference>
<gene>
    <name evidence="10" type="ORF">OG994_11630</name>
</gene>
<feature type="transmembrane region" description="Helical" evidence="7">
    <location>
        <begin position="232"/>
        <end position="253"/>
    </location>
</feature>
<accession>A0ABZ1SDR5</accession>
<dbReference type="PANTHER" id="PTHR30193">
    <property type="entry name" value="ABC TRANSPORTER PERMEASE PROTEIN"/>
    <property type="match status" value="1"/>
</dbReference>
<evidence type="ECO:0000313" key="11">
    <source>
        <dbReference type="Proteomes" id="UP001432190"/>
    </source>
</evidence>
<feature type="transmembrane region" description="Helical" evidence="7">
    <location>
        <begin position="103"/>
        <end position="125"/>
    </location>
</feature>
<evidence type="ECO:0000256" key="2">
    <source>
        <dbReference type="ARBA" id="ARBA00022448"/>
    </source>
</evidence>
<evidence type="ECO:0000313" key="10">
    <source>
        <dbReference type="EMBL" id="WUP52123.1"/>
    </source>
</evidence>
<dbReference type="InterPro" id="IPR051393">
    <property type="entry name" value="ABC_transporter_permease"/>
</dbReference>
<evidence type="ECO:0000256" key="8">
    <source>
        <dbReference type="SAM" id="MobiDB-lite"/>
    </source>
</evidence>
<feature type="transmembrane region" description="Helical" evidence="7">
    <location>
        <begin position="187"/>
        <end position="211"/>
    </location>
</feature>
<evidence type="ECO:0000256" key="6">
    <source>
        <dbReference type="ARBA" id="ARBA00023136"/>
    </source>
</evidence>
<dbReference type="InterPro" id="IPR000515">
    <property type="entry name" value="MetI-like"/>
</dbReference>
<proteinExistence type="inferred from homology"/>